<keyword evidence="5" id="KW-0068">Autocatalytic cleavage</keyword>
<dbReference type="InterPro" id="IPR033844">
    <property type="entry name" value="ASRGL1_meta"/>
</dbReference>
<dbReference type="SUPFAM" id="SSF56235">
    <property type="entry name" value="N-terminal nucleophile aminohydrolases (Ntn hydrolases)"/>
    <property type="match status" value="1"/>
</dbReference>
<dbReference type="Proteomes" id="UP000515163">
    <property type="component" value="Unplaced"/>
</dbReference>
<name>A0A6P8I302_ACTTE</name>
<dbReference type="AlphaFoldDB" id="A0A6P8I302"/>
<comment type="similarity">
    <text evidence="2">Belongs to the Ntn-hydrolase family.</text>
</comment>
<feature type="active site" description="Nucleophile" evidence="7">
    <location>
        <position position="227"/>
    </location>
</feature>
<dbReference type="RefSeq" id="XP_031561891.1">
    <property type="nucleotide sequence ID" value="XM_031706031.1"/>
</dbReference>
<evidence type="ECO:0000313" key="11">
    <source>
        <dbReference type="RefSeq" id="XP_031561891.1"/>
    </source>
</evidence>
<feature type="binding site" evidence="8">
    <location>
        <begin position="255"/>
        <end position="258"/>
    </location>
    <ligand>
        <name>substrate</name>
    </ligand>
</feature>
<proteinExistence type="inferred from homology"/>
<dbReference type="OrthoDB" id="2262349at2759"/>
<evidence type="ECO:0000313" key="10">
    <source>
        <dbReference type="Proteomes" id="UP000515163"/>
    </source>
</evidence>
<protein>
    <submittedName>
        <fullName evidence="11">Isoaspartyl peptidase/L-asparaginase-like isoform X1</fullName>
    </submittedName>
</protein>
<dbReference type="InterPro" id="IPR000246">
    <property type="entry name" value="Peptidase_T2"/>
</dbReference>
<dbReference type="GeneID" id="116297748"/>
<comment type="catalytic activity">
    <reaction evidence="6">
        <text>L-asparagine + H2O = L-aspartate + NH4(+)</text>
        <dbReference type="Rhea" id="RHEA:21016"/>
        <dbReference type="ChEBI" id="CHEBI:15377"/>
        <dbReference type="ChEBI" id="CHEBI:28938"/>
        <dbReference type="ChEBI" id="CHEBI:29991"/>
        <dbReference type="ChEBI" id="CHEBI:58048"/>
        <dbReference type="EC" id="3.5.1.1"/>
    </reaction>
</comment>
<evidence type="ECO:0000256" key="9">
    <source>
        <dbReference type="PIRSR" id="PIRSR600246-3"/>
    </source>
</evidence>
<dbReference type="InParanoid" id="A0A6P8I302"/>
<evidence type="ECO:0000256" key="8">
    <source>
        <dbReference type="PIRSR" id="PIRSR600246-2"/>
    </source>
</evidence>
<dbReference type="GO" id="GO:0004067">
    <property type="term" value="F:asparaginase activity"/>
    <property type="evidence" value="ECO:0007669"/>
    <property type="project" value="UniProtKB-EC"/>
</dbReference>
<dbReference type="GO" id="GO:0005737">
    <property type="term" value="C:cytoplasm"/>
    <property type="evidence" value="ECO:0007669"/>
    <property type="project" value="TreeGrafter"/>
</dbReference>
<feature type="binding site" evidence="8">
    <location>
        <begin position="278"/>
        <end position="281"/>
    </location>
    <ligand>
        <name>substrate</name>
    </ligand>
</feature>
<dbReference type="KEGG" id="aten:116297748"/>
<dbReference type="Gene3D" id="3.60.20.30">
    <property type="entry name" value="(Glycosyl)asparaginase"/>
    <property type="match status" value="1"/>
</dbReference>
<gene>
    <name evidence="11" type="primary">LOC116297748</name>
</gene>
<organism evidence="10 11">
    <name type="scientific">Actinia tenebrosa</name>
    <name type="common">Australian red waratah sea anemone</name>
    <dbReference type="NCBI Taxonomy" id="6105"/>
    <lineage>
        <taxon>Eukaryota</taxon>
        <taxon>Metazoa</taxon>
        <taxon>Cnidaria</taxon>
        <taxon>Anthozoa</taxon>
        <taxon>Hexacorallia</taxon>
        <taxon>Actiniaria</taxon>
        <taxon>Actiniidae</taxon>
        <taxon>Actinia</taxon>
    </lineage>
</organism>
<dbReference type="GO" id="GO:0008798">
    <property type="term" value="F:beta-aspartyl-peptidase activity"/>
    <property type="evidence" value="ECO:0007669"/>
    <property type="project" value="UniProtKB-EC"/>
</dbReference>
<evidence type="ECO:0000256" key="6">
    <source>
        <dbReference type="ARBA" id="ARBA00049366"/>
    </source>
</evidence>
<evidence type="ECO:0000256" key="3">
    <source>
        <dbReference type="ARBA" id="ARBA00022670"/>
    </source>
</evidence>
<comment type="catalytic activity">
    <reaction evidence="1">
        <text>Cleavage of a beta-linked Asp residue from the N-terminus of a polypeptide.</text>
        <dbReference type="EC" id="3.4.19.5"/>
    </reaction>
</comment>
<evidence type="ECO:0000256" key="1">
    <source>
        <dbReference type="ARBA" id="ARBA00000306"/>
    </source>
</evidence>
<dbReference type="CDD" id="cd04702">
    <property type="entry name" value="ASRGL1_like"/>
    <property type="match status" value="1"/>
</dbReference>
<keyword evidence="10" id="KW-1185">Reference proteome</keyword>
<accession>A0A6P8I302</accession>
<evidence type="ECO:0000256" key="2">
    <source>
        <dbReference type="ARBA" id="ARBA00010872"/>
    </source>
</evidence>
<dbReference type="FunCoup" id="A0A6P8I302">
    <property type="interactions" value="484"/>
</dbReference>
<dbReference type="Pfam" id="PF01112">
    <property type="entry name" value="Asparaginase_2"/>
    <property type="match status" value="1"/>
</dbReference>
<feature type="site" description="Cleavage; by autolysis" evidence="9">
    <location>
        <begin position="226"/>
        <end position="227"/>
    </location>
</feature>
<sequence length="423" mass="45185">MSSPRPVTPCIVVHGGAGQLSNPSIFPMLIIGVKKAARAGYDILMRDGENAAVDAVEAAIKVMEDDSNFNAGHGSKLNTRGEVEMDAMIMDGRDLNYGGVGGISNIANPISVARKVMDESSHCLLIGNGANQFAQEKNFPQIPNHQLITESRRRQLARALEAMELVEMSEDESESDIEEPIEVHKTKKQLKRQQSKAEILKMVIFCYLNQGYIDYVQEIRGKEVHDTVGAVAVDCQGNVACATSTGGLTAVHPGRVGDSPIAGCGGYADNHIGASSATGNGESILRVTLCRYALFMLQIGQTAADAAAAALRYMEQRVGGTAGIIMVSRDGDAGVAFNSNHMPWAQVKRGITSYGLNRGEIKTSKRRAERSESFIESPDKKYNDISTVTSATDSDCPLDHPDSGVVSLGMEAGASGGDVYINM</sequence>
<reference evidence="11" key="1">
    <citation type="submission" date="2025-08" db="UniProtKB">
        <authorList>
            <consortium name="RefSeq"/>
        </authorList>
    </citation>
    <scope>IDENTIFICATION</scope>
    <source>
        <tissue evidence="11">Tentacle</tissue>
    </source>
</reference>
<dbReference type="InterPro" id="IPR029055">
    <property type="entry name" value="Ntn_hydrolases_N"/>
</dbReference>
<dbReference type="PANTHER" id="PTHR10188">
    <property type="entry name" value="L-ASPARAGINASE"/>
    <property type="match status" value="1"/>
</dbReference>
<evidence type="ECO:0000256" key="5">
    <source>
        <dbReference type="ARBA" id="ARBA00022813"/>
    </source>
</evidence>
<keyword evidence="4" id="KW-0378">Hydrolase</keyword>
<dbReference type="PANTHER" id="PTHR10188:SF43">
    <property type="entry name" value="ASPARAGINASE (EUROFUNG)"/>
    <property type="match status" value="1"/>
</dbReference>
<evidence type="ECO:0000256" key="4">
    <source>
        <dbReference type="ARBA" id="ARBA00022801"/>
    </source>
</evidence>
<dbReference type="GO" id="GO:0033345">
    <property type="term" value="P:L-asparagine catabolic process via L-aspartate"/>
    <property type="evidence" value="ECO:0007669"/>
    <property type="project" value="TreeGrafter"/>
</dbReference>
<keyword evidence="3" id="KW-0645">Protease</keyword>
<dbReference type="FunFam" id="3.60.20.30:FF:000001">
    <property type="entry name" value="Isoaspartyl peptidase/L-asparaginase"/>
    <property type="match status" value="1"/>
</dbReference>
<evidence type="ECO:0000256" key="7">
    <source>
        <dbReference type="PIRSR" id="PIRSR600246-1"/>
    </source>
</evidence>
<dbReference type="GO" id="GO:0006508">
    <property type="term" value="P:proteolysis"/>
    <property type="evidence" value="ECO:0007669"/>
    <property type="project" value="UniProtKB-KW"/>
</dbReference>